<dbReference type="PROSITE" id="PS50089">
    <property type="entry name" value="ZF_RING_2"/>
    <property type="match status" value="1"/>
</dbReference>
<feature type="region of interest" description="Disordered" evidence="3">
    <location>
        <begin position="118"/>
        <end position="252"/>
    </location>
</feature>
<feature type="compositionally biased region" description="Low complexity" evidence="3">
    <location>
        <begin position="167"/>
        <end position="193"/>
    </location>
</feature>
<dbReference type="InterPro" id="IPR013083">
    <property type="entry name" value="Znf_RING/FYVE/PHD"/>
</dbReference>
<evidence type="ECO:0000259" key="4">
    <source>
        <dbReference type="PROSITE" id="PS50089"/>
    </source>
</evidence>
<dbReference type="EMBL" id="CAUYUJ010013525">
    <property type="protein sequence ID" value="CAK0836367.1"/>
    <property type="molecule type" value="Genomic_DNA"/>
</dbReference>
<keyword evidence="1" id="KW-0479">Metal-binding</keyword>
<dbReference type="Proteomes" id="UP001189429">
    <property type="component" value="Unassembled WGS sequence"/>
</dbReference>
<keyword evidence="1" id="KW-0863">Zinc-finger</keyword>
<feature type="coiled-coil region" evidence="2">
    <location>
        <begin position="259"/>
        <end position="293"/>
    </location>
</feature>
<reference evidence="5" key="1">
    <citation type="submission" date="2023-10" db="EMBL/GenBank/DDBJ databases">
        <authorList>
            <person name="Chen Y."/>
            <person name="Shah S."/>
            <person name="Dougan E. K."/>
            <person name="Thang M."/>
            <person name="Chan C."/>
        </authorList>
    </citation>
    <scope>NUCLEOTIDE SEQUENCE [LARGE SCALE GENOMIC DNA]</scope>
</reference>
<feature type="domain" description="RING-type" evidence="4">
    <location>
        <begin position="370"/>
        <end position="405"/>
    </location>
</feature>
<gene>
    <name evidence="5" type="ORF">PCOR1329_LOCUS32867</name>
</gene>
<organism evidence="5 6">
    <name type="scientific">Prorocentrum cordatum</name>
    <dbReference type="NCBI Taxonomy" id="2364126"/>
    <lineage>
        <taxon>Eukaryota</taxon>
        <taxon>Sar</taxon>
        <taxon>Alveolata</taxon>
        <taxon>Dinophyceae</taxon>
        <taxon>Prorocentrales</taxon>
        <taxon>Prorocentraceae</taxon>
        <taxon>Prorocentrum</taxon>
    </lineage>
</organism>
<name>A0ABN9SVD1_9DINO</name>
<evidence type="ECO:0000313" key="5">
    <source>
        <dbReference type="EMBL" id="CAK0836367.1"/>
    </source>
</evidence>
<protein>
    <recommendedName>
        <fullName evidence="4">RING-type domain-containing protein</fullName>
    </recommendedName>
</protein>
<dbReference type="PANTHER" id="PTHR10044">
    <property type="entry name" value="INHIBITOR OF APOPTOSIS"/>
    <property type="match status" value="1"/>
</dbReference>
<dbReference type="InterPro" id="IPR001841">
    <property type="entry name" value="Znf_RING"/>
</dbReference>
<evidence type="ECO:0000256" key="3">
    <source>
        <dbReference type="SAM" id="MobiDB-lite"/>
    </source>
</evidence>
<evidence type="ECO:0000313" key="6">
    <source>
        <dbReference type="Proteomes" id="UP001189429"/>
    </source>
</evidence>
<dbReference type="SMART" id="SM00184">
    <property type="entry name" value="RING"/>
    <property type="match status" value="1"/>
</dbReference>
<evidence type="ECO:0000256" key="1">
    <source>
        <dbReference type="PROSITE-ProRule" id="PRU00175"/>
    </source>
</evidence>
<dbReference type="Pfam" id="PF13920">
    <property type="entry name" value="zf-C3HC4_3"/>
    <property type="match status" value="1"/>
</dbReference>
<dbReference type="SUPFAM" id="SSF57850">
    <property type="entry name" value="RING/U-box"/>
    <property type="match status" value="1"/>
</dbReference>
<feature type="region of interest" description="Disordered" evidence="3">
    <location>
        <begin position="16"/>
        <end position="35"/>
    </location>
</feature>
<keyword evidence="1" id="KW-0862">Zinc</keyword>
<keyword evidence="6" id="KW-1185">Reference proteome</keyword>
<dbReference type="InterPro" id="IPR050784">
    <property type="entry name" value="IAP"/>
</dbReference>
<dbReference type="Gene3D" id="3.30.40.10">
    <property type="entry name" value="Zinc/RING finger domain, C3HC4 (zinc finger)"/>
    <property type="match status" value="1"/>
</dbReference>
<sequence length="417" mass="44458">MHYELAADAAHLQPSLRTVHSGPVSAPGGDAHRQPQLRRAYTGPMPVEAQDPSALAMSRRPSDQGYPPGAALGGRPDALAMTAPVGSGSLAGRAAGLAEARASLSSSTYVPSASSSARAAPRAEAAPSASTPAKPTPAKRVPVGLDSPHRSRDAAGFADTPQGAQGPRVRPVSPSPRPQQALAPSLPSSAGSGHRMDPSPEPPRSRLGSKGAADALAQMQLQQHQYAAAQGAHRAPAAAEAHAAGRQPAHAAPDVVDDVRYLKRNVDHLKQKKHFLEEQVRQLDARLKAALQEKEHFRGLFEQVQRELRESRYTSMPEHTPGQELQELQAQLEVATELKGQFYREAEELRNQLRQAQQVQPGGKKDESTCVVCMDNLANVVCLPCKHLVLCSECSDDVGSCPICRTSAEEKLQIFTP</sequence>
<feature type="region of interest" description="Disordered" evidence="3">
    <location>
        <begin position="44"/>
        <end position="77"/>
    </location>
</feature>
<feature type="compositionally biased region" description="Low complexity" evidence="3">
    <location>
        <begin position="118"/>
        <end position="139"/>
    </location>
</feature>
<feature type="compositionally biased region" description="Low complexity" evidence="3">
    <location>
        <begin position="212"/>
        <end position="252"/>
    </location>
</feature>
<keyword evidence="2" id="KW-0175">Coiled coil</keyword>
<comment type="caution">
    <text evidence="5">The sequence shown here is derived from an EMBL/GenBank/DDBJ whole genome shotgun (WGS) entry which is preliminary data.</text>
</comment>
<feature type="coiled-coil region" evidence="2">
    <location>
        <begin position="325"/>
        <end position="359"/>
    </location>
</feature>
<proteinExistence type="predicted"/>
<evidence type="ECO:0000256" key="2">
    <source>
        <dbReference type="SAM" id="Coils"/>
    </source>
</evidence>
<accession>A0ABN9SVD1</accession>